<dbReference type="AlphaFoldDB" id="A0A9D1F018"/>
<feature type="domain" description="HTH araC/xylS-type" evidence="4">
    <location>
        <begin position="217"/>
        <end position="315"/>
    </location>
</feature>
<dbReference type="GO" id="GO:0043565">
    <property type="term" value="F:sequence-specific DNA binding"/>
    <property type="evidence" value="ECO:0007669"/>
    <property type="project" value="InterPro"/>
</dbReference>
<dbReference type="Gene3D" id="1.10.10.60">
    <property type="entry name" value="Homeodomain-like"/>
    <property type="match status" value="2"/>
</dbReference>
<gene>
    <name evidence="5" type="ORF">IAC10_08135</name>
</gene>
<keyword evidence="1" id="KW-0805">Transcription regulation</keyword>
<reference evidence="5" key="2">
    <citation type="journal article" date="2021" name="PeerJ">
        <title>Extensive microbial diversity within the chicken gut microbiome revealed by metagenomics and culture.</title>
        <authorList>
            <person name="Gilroy R."/>
            <person name="Ravi A."/>
            <person name="Getino M."/>
            <person name="Pursley I."/>
            <person name="Horton D.L."/>
            <person name="Alikhan N.F."/>
            <person name="Baker D."/>
            <person name="Gharbi K."/>
            <person name="Hall N."/>
            <person name="Watson M."/>
            <person name="Adriaenssens E.M."/>
            <person name="Foster-Nyarko E."/>
            <person name="Jarju S."/>
            <person name="Secka A."/>
            <person name="Antonio M."/>
            <person name="Oren A."/>
            <person name="Chaudhuri R.R."/>
            <person name="La Ragione R."/>
            <person name="Hildebrand F."/>
            <person name="Pallen M.J."/>
        </authorList>
    </citation>
    <scope>NUCLEOTIDE SEQUENCE</scope>
    <source>
        <strain evidence="5">6276</strain>
    </source>
</reference>
<dbReference type="SUPFAM" id="SSF46689">
    <property type="entry name" value="Homeodomain-like"/>
    <property type="match status" value="2"/>
</dbReference>
<dbReference type="PROSITE" id="PS00041">
    <property type="entry name" value="HTH_ARAC_FAMILY_1"/>
    <property type="match status" value="1"/>
</dbReference>
<evidence type="ECO:0000256" key="3">
    <source>
        <dbReference type="ARBA" id="ARBA00023163"/>
    </source>
</evidence>
<dbReference type="InterPro" id="IPR018062">
    <property type="entry name" value="HTH_AraC-typ_CS"/>
</dbReference>
<dbReference type="InterPro" id="IPR053142">
    <property type="entry name" value="PchR_regulatory_protein"/>
</dbReference>
<dbReference type="Pfam" id="PF12833">
    <property type="entry name" value="HTH_18"/>
    <property type="match status" value="1"/>
</dbReference>
<dbReference type="InterPro" id="IPR018060">
    <property type="entry name" value="HTH_AraC"/>
</dbReference>
<protein>
    <submittedName>
        <fullName evidence="5">Helix-turn-helix transcriptional regulator</fullName>
    </submittedName>
</protein>
<dbReference type="PANTHER" id="PTHR47893">
    <property type="entry name" value="REGULATORY PROTEIN PCHR"/>
    <property type="match status" value="1"/>
</dbReference>
<evidence type="ECO:0000259" key="4">
    <source>
        <dbReference type="PROSITE" id="PS01124"/>
    </source>
</evidence>
<keyword evidence="3" id="KW-0804">Transcription</keyword>
<dbReference type="PROSITE" id="PS01124">
    <property type="entry name" value="HTH_ARAC_FAMILY_2"/>
    <property type="match status" value="1"/>
</dbReference>
<dbReference type="SMART" id="SM00342">
    <property type="entry name" value="HTH_ARAC"/>
    <property type="match status" value="1"/>
</dbReference>
<dbReference type="InterPro" id="IPR009057">
    <property type="entry name" value="Homeodomain-like_sf"/>
</dbReference>
<evidence type="ECO:0000256" key="1">
    <source>
        <dbReference type="ARBA" id="ARBA00023015"/>
    </source>
</evidence>
<dbReference type="Proteomes" id="UP000823928">
    <property type="component" value="Unassembled WGS sequence"/>
</dbReference>
<reference evidence="5" key="1">
    <citation type="submission" date="2020-10" db="EMBL/GenBank/DDBJ databases">
        <authorList>
            <person name="Gilroy R."/>
        </authorList>
    </citation>
    <scope>NUCLEOTIDE SEQUENCE</scope>
    <source>
        <strain evidence="5">6276</strain>
    </source>
</reference>
<evidence type="ECO:0000313" key="5">
    <source>
        <dbReference type="EMBL" id="HIS36582.1"/>
    </source>
</evidence>
<evidence type="ECO:0000313" key="6">
    <source>
        <dbReference type="Proteomes" id="UP000823928"/>
    </source>
</evidence>
<dbReference type="GO" id="GO:0003700">
    <property type="term" value="F:DNA-binding transcription factor activity"/>
    <property type="evidence" value="ECO:0007669"/>
    <property type="project" value="InterPro"/>
</dbReference>
<dbReference type="PANTHER" id="PTHR47893:SF1">
    <property type="entry name" value="REGULATORY PROTEIN PCHR"/>
    <property type="match status" value="1"/>
</dbReference>
<keyword evidence="2" id="KW-0238">DNA-binding</keyword>
<dbReference type="PRINTS" id="PR00032">
    <property type="entry name" value="HTHARAC"/>
</dbReference>
<proteinExistence type="predicted"/>
<dbReference type="EMBL" id="DVIU01000160">
    <property type="protein sequence ID" value="HIS36582.1"/>
    <property type="molecule type" value="Genomic_DNA"/>
</dbReference>
<comment type="caution">
    <text evidence="5">The sequence shown here is derived from an EMBL/GenBank/DDBJ whole genome shotgun (WGS) entry which is preliminary data.</text>
</comment>
<organism evidence="5 6">
    <name type="scientific">Candidatus Scatousia excrementigallinarum</name>
    <dbReference type="NCBI Taxonomy" id="2840935"/>
    <lineage>
        <taxon>Bacteria</taxon>
        <taxon>Candidatus Scatousia</taxon>
    </lineage>
</organism>
<sequence>MEHIKLTEQKISEHYFIPDKACTSYGKEGCCWRISPELGEGHYWIYYHKDLFTINVHDFFFHDDIVLTFDCPECISVSKYDSISGEELTPYRHLQSGIIKTFIGGGVYKCLMHKNIPIKAIGIEILPAYYDHYLEEQYPAETIGLKDAFTYIDQTDNFPEMARLLTQVQSYRGDGISAKLFYEGKVSEAISLVLERHKKALEIEKTPLSKQDRDALIVVAAFINDHYSSDISLEQLSHIACMSISKLKSTFKRMYGTSITEFIQARRMGQAEHLLAATDLTIGQVAQSVGYMSASRFSVLFKKSSGLLPLEFRKISKK</sequence>
<name>A0A9D1F018_9BACT</name>
<dbReference type="InterPro" id="IPR020449">
    <property type="entry name" value="Tscrpt_reg_AraC-type_HTH"/>
</dbReference>
<evidence type="ECO:0000256" key="2">
    <source>
        <dbReference type="ARBA" id="ARBA00023125"/>
    </source>
</evidence>
<accession>A0A9D1F018</accession>